<dbReference type="Proteomes" id="UP001153954">
    <property type="component" value="Unassembled WGS sequence"/>
</dbReference>
<comment type="caution">
    <text evidence="2">The sequence shown here is derived from an EMBL/GenBank/DDBJ whole genome shotgun (WGS) entry which is preliminary data.</text>
</comment>
<sequence length="264" mass="30694">MAEFNKRVETVEECLTSLEEKFTDKINCEHDTLQINEVIEQLKEDINEREQMLLLNDIQIDGVPETECAEQAGSRRFPPAGEERHRPQPVIVWLARRALRDEIIKSARVRRNTDTSDVIDGNPSRVYINKHLTRNNRILFYKAREEGKRHGWHYTWTRDGKIYMRRETSSAVQRIRLFNPGSLGTHHDEFVVLMERHMVDIIALNESWLRPGEDGRAPRLPGYRLRHIPRPTEIRSRGGGVGFYIKRGISARGVGLQEGSTHHD</sequence>
<dbReference type="InterPro" id="IPR036691">
    <property type="entry name" value="Endo/exonu/phosph_ase_sf"/>
</dbReference>
<keyword evidence="3" id="KW-1185">Reference proteome</keyword>
<dbReference type="InterPro" id="IPR057251">
    <property type="entry name" value="FP_C"/>
</dbReference>
<name>A0AAU9VCT3_EUPED</name>
<reference evidence="2" key="1">
    <citation type="submission" date="2022-03" db="EMBL/GenBank/DDBJ databases">
        <authorList>
            <person name="Tunstrom K."/>
        </authorList>
    </citation>
    <scope>NUCLEOTIDE SEQUENCE</scope>
</reference>
<dbReference type="Pfam" id="PF25298">
    <property type="entry name" value="Baculo_FP_2nd"/>
    <property type="match status" value="1"/>
</dbReference>
<dbReference type="AlphaFoldDB" id="A0AAU9VCT3"/>
<dbReference type="Gene3D" id="3.60.10.10">
    <property type="entry name" value="Endonuclease/exonuclease/phosphatase"/>
    <property type="match status" value="1"/>
</dbReference>
<feature type="domain" description="FP protein C-terminal" evidence="1">
    <location>
        <begin position="133"/>
        <end position="176"/>
    </location>
</feature>
<dbReference type="SUPFAM" id="SSF56219">
    <property type="entry name" value="DNase I-like"/>
    <property type="match status" value="1"/>
</dbReference>
<gene>
    <name evidence="2" type="ORF">EEDITHA_LOCUS22988</name>
</gene>
<proteinExistence type="predicted"/>
<evidence type="ECO:0000259" key="1">
    <source>
        <dbReference type="Pfam" id="PF25298"/>
    </source>
</evidence>
<evidence type="ECO:0000313" key="2">
    <source>
        <dbReference type="EMBL" id="CAH2109123.1"/>
    </source>
</evidence>
<protein>
    <recommendedName>
        <fullName evidence="1">FP protein C-terminal domain-containing protein</fullName>
    </recommendedName>
</protein>
<evidence type="ECO:0000313" key="3">
    <source>
        <dbReference type="Proteomes" id="UP001153954"/>
    </source>
</evidence>
<organism evidence="2 3">
    <name type="scientific">Euphydryas editha</name>
    <name type="common">Edith's checkerspot</name>
    <dbReference type="NCBI Taxonomy" id="104508"/>
    <lineage>
        <taxon>Eukaryota</taxon>
        <taxon>Metazoa</taxon>
        <taxon>Ecdysozoa</taxon>
        <taxon>Arthropoda</taxon>
        <taxon>Hexapoda</taxon>
        <taxon>Insecta</taxon>
        <taxon>Pterygota</taxon>
        <taxon>Neoptera</taxon>
        <taxon>Endopterygota</taxon>
        <taxon>Lepidoptera</taxon>
        <taxon>Glossata</taxon>
        <taxon>Ditrysia</taxon>
        <taxon>Papilionoidea</taxon>
        <taxon>Nymphalidae</taxon>
        <taxon>Nymphalinae</taxon>
        <taxon>Euphydryas</taxon>
    </lineage>
</organism>
<accession>A0AAU9VCT3</accession>
<dbReference type="EMBL" id="CAKOGL010000058">
    <property type="protein sequence ID" value="CAH2109123.1"/>
    <property type="molecule type" value="Genomic_DNA"/>
</dbReference>